<protein>
    <submittedName>
        <fullName evidence="1">Uncharacterized protein</fullName>
    </submittedName>
</protein>
<accession>Q6M9L9</accession>
<dbReference type="InterPro" id="IPR049232">
    <property type="entry name" value="DUF6829"/>
</dbReference>
<dbReference type="KEGG" id="pcu:PC_RS09620"/>
<evidence type="ECO:0000313" key="1">
    <source>
        <dbReference type="EMBL" id="CAF24730.1"/>
    </source>
</evidence>
<dbReference type="Proteomes" id="UP000000529">
    <property type="component" value="Chromosome"/>
</dbReference>
<dbReference type="HOGENOM" id="CLU_1531126_0_0_0"/>
<dbReference type="OrthoDB" id="10014249at2"/>
<keyword evidence="2" id="KW-1185">Reference proteome</keyword>
<dbReference type="Pfam" id="PF20717">
    <property type="entry name" value="DUF6829"/>
    <property type="match status" value="1"/>
</dbReference>
<name>Q6M9L9_PARUW</name>
<evidence type="ECO:0000313" key="2">
    <source>
        <dbReference type="Proteomes" id="UP000000529"/>
    </source>
</evidence>
<gene>
    <name evidence="1" type="ORF">PC_RS09620</name>
</gene>
<sequence>MSELEIIQAMEASLVLGDIGKSGKAREIFNPYGANAPDHDDFHGEAMQILERYPNHCPTFDELAPSAKKLLLQTANLAHYGHVTHLEGGPGMFSKLKQSSLLSSFPIAFAFDFFVHTCDVAGALGHVNNRSSLVYTESFHQAMQSVMGACKVLADSKKTEVDAYNTYLKIRADFL</sequence>
<dbReference type="EMBL" id="BX908798">
    <property type="protein sequence ID" value="CAF24730.1"/>
    <property type="molecule type" value="Genomic_DNA"/>
</dbReference>
<proteinExistence type="predicted"/>
<dbReference type="AlphaFoldDB" id="Q6M9L9"/>
<organism evidence="1 2">
    <name type="scientific">Protochlamydia amoebophila (strain UWE25)</name>
    <dbReference type="NCBI Taxonomy" id="264201"/>
    <lineage>
        <taxon>Bacteria</taxon>
        <taxon>Pseudomonadati</taxon>
        <taxon>Chlamydiota</taxon>
        <taxon>Chlamydiia</taxon>
        <taxon>Parachlamydiales</taxon>
        <taxon>Parachlamydiaceae</taxon>
        <taxon>Candidatus Protochlamydia</taxon>
    </lineage>
</organism>
<reference evidence="1 2" key="1">
    <citation type="journal article" date="2004" name="Science">
        <title>Illuminating the evolutionary history of chlamydiae.</title>
        <authorList>
            <person name="Horn M."/>
            <person name="Collingro A."/>
            <person name="Schmitz-Esser S."/>
            <person name="Beier C.L."/>
            <person name="Purkhold U."/>
            <person name="Fartmann B."/>
            <person name="Brandt P."/>
            <person name="Nyakatura G.J."/>
            <person name="Droege M."/>
            <person name="Frishman D."/>
            <person name="Rattei T."/>
            <person name="Mewes H."/>
            <person name="Wagner M."/>
        </authorList>
    </citation>
    <scope>NUCLEOTIDE SEQUENCE [LARGE SCALE GENOMIC DNA]</scope>
    <source>
        <strain evidence="1 2">UWE25</strain>
    </source>
</reference>